<evidence type="ECO:0000313" key="1">
    <source>
        <dbReference type="EMBL" id="KAK8175332.1"/>
    </source>
</evidence>
<proteinExistence type="predicted"/>
<accession>A0ABR1Y2C7</accession>
<organism evidence="1 2">
    <name type="scientific">Phyllosticta citrichinensis</name>
    <dbReference type="NCBI Taxonomy" id="1130410"/>
    <lineage>
        <taxon>Eukaryota</taxon>
        <taxon>Fungi</taxon>
        <taxon>Dikarya</taxon>
        <taxon>Ascomycota</taxon>
        <taxon>Pezizomycotina</taxon>
        <taxon>Dothideomycetes</taxon>
        <taxon>Dothideomycetes incertae sedis</taxon>
        <taxon>Botryosphaeriales</taxon>
        <taxon>Phyllostictaceae</taxon>
        <taxon>Phyllosticta</taxon>
    </lineage>
</organism>
<gene>
    <name evidence="1" type="ORF">IWX90DRAFT_107317</name>
</gene>
<dbReference type="EMBL" id="JBBWUH010000002">
    <property type="protein sequence ID" value="KAK8175332.1"/>
    <property type="molecule type" value="Genomic_DNA"/>
</dbReference>
<evidence type="ECO:0000313" key="2">
    <source>
        <dbReference type="Proteomes" id="UP001456524"/>
    </source>
</evidence>
<keyword evidence="2" id="KW-1185">Reference proteome</keyword>
<comment type="caution">
    <text evidence="1">The sequence shown here is derived from an EMBL/GenBank/DDBJ whole genome shotgun (WGS) entry which is preliminary data.</text>
</comment>
<reference evidence="1 2" key="1">
    <citation type="journal article" date="2022" name="G3 (Bethesda)">
        <title>Enemy or ally: a genomic approach to elucidate the lifestyle of Phyllosticta citrichinaensis.</title>
        <authorList>
            <person name="Buijs V.A."/>
            <person name="Groenewald J.Z."/>
            <person name="Haridas S."/>
            <person name="LaButti K.M."/>
            <person name="Lipzen A."/>
            <person name="Martin F.M."/>
            <person name="Barry K."/>
            <person name="Grigoriev I.V."/>
            <person name="Crous P.W."/>
            <person name="Seidl M.F."/>
        </authorList>
    </citation>
    <scope>NUCLEOTIDE SEQUENCE [LARGE SCALE GENOMIC DNA]</scope>
    <source>
        <strain evidence="1 2">CBS 129764</strain>
    </source>
</reference>
<name>A0ABR1Y2C7_9PEZI</name>
<protein>
    <submittedName>
        <fullName evidence="1">Uncharacterized protein</fullName>
    </submittedName>
</protein>
<dbReference type="Proteomes" id="UP001456524">
    <property type="component" value="Unassembled WGS sequence"/>
</dbReference>
<sequence length="215" mass="22978">MCEPARARGASKITSGSLTWPGVATTQRPSAAAPACPQWPLRLGRSRFANGGALAEGQLWAKVTWVAGTIIEANVFVGFLRGPLVAAVADPAGNAQPLTLALWLVFCGTRTTRTALEIGSRAFATIAPVLVRWRNSRRDLESAAIGCGLRCNESGLVGNEWLARPHQGHENFTSQAKKTKLEIQYQSLLPAHSMPIVPQHSQEMVTISSAAGNKE</sequence>